<dbReference type="AlphaFoldDB" id="A0A495J2U7"/>
<comment type="caution">
    <text evidence="1">The sequence shown here is derived from an EMBL/GenBank/DDBJ whole genome shotgun (WGS) entry which is preliminary data.</text>
</comment>
<dbReference type="EMBL" id="RBKU01000001">
    <property type="protein sequence ID" value="RKR83306.1"/>
    <property type="molecule type" value="Genomic_DNA"/>
</dbReference>
<organism evidence="1 2">
    <name type="scientific">Mucilaginibacter gracilis</name>
    <dbReference type="NCBI Taxonomy" id="423350"/>
    <lineage>
        <taxon>Bacteria</taxon>
        <taxon>Pseudomonadati</taxon>
        <taxon>Bacteroidota</taxon>
        <taxon>Sphingobacteriia</taxon>
        <taxon>Sphingobacteriales</taxon>
        <taxon>Sphingobacteriaceae</taxon>
        <taxon>Mucilaginibacter</taxon>
    </lineage>
</organism>
<accession>A0A495J2U7</accession>
<name>A0A495J2U7_9SPHI</name>
<dbReference type="Proteomes" id="UP000268007">
    <property type="component" value="Unassembled WGS sequence"/>
</dbReference>
<evidence type="ECO:0000313" key="2">
    <source>
        <dbReference type="Proteomes" id="UP000268007"/>
    </source>
</evidence>
<reference evidence="1 2" key="1">
    <citation type="submission" date="2018-10" db="EMBL/GenBank/DDBJ databases">
        <title>Genomic Encyclopedia of Archaeal and Bacterial Type Strains, Phase II (KMG-II): from individual species to whole genera.</title>
        <authorList>
            <person name="Goeker M."/>
        </authorList>
    </citation>
    <scope>NUCLEOTIDE SEQUENCE [LARGE SCALE GENOMIC DNA]</scope>
    <source>
        <strain evidence="1 2">DSM 18602</strain>
    </source>
</reference>
<sequence>MNLTDRFWRFHEEYSFKAVDAFLYFYLLKIYRNSKFKERFTHSNKMILAQLNITKPMFERSRKKLKSVGLIDYVSVPGSQQITWIMKIQKKPSIYEV</sequence>
<keyword evidence="2" id="KW-1185">Reference proteome</keyword>
<gene>
    <name evidence="1" type="ORF">BDD43_3511</name>
</gene>
<protein>
    <submittedName>
        <fullName evidence="1">Uncharacterized protein</fullName>
    </submittedName>
</protein>
<proteinExistence type="predicted"/>
<evidence type="ECO:0000313" key="1">
    <source>
        <dbReference type="EMBL" id="RKR83306.1"/>
    </source>
</evidence>
<dbReference type="RefSeq" id="WP_121198821.1">
    <property type="nucleotide sequence ID" value="NZ_RBKU01000001.1"/>
</dbReference>